<dbReference type="InterPro" id="IPR000551">
    <property type="entry name" value="MerR-type_HTH_dom"/>
</dbReference>
<keyword evidence="6" id="KW-1133">Transmembrane helix</keyword>
<keyword evidence="9" id="KW-1185">Reference proteome</keyword>
<evidence type="ECO:0000256" key="1">
    <source>
        <dbReference type="ARBA" id="ARBA00022491"/>
    </source>
</evidence>
<proteinExistence type="predicted"/>
<keyword evidence="4" id="KW-0804">Transcription</keyword>
<evidence type="ECO:0000313" key="8">
    <source>
        <dbReference type="EMBL" id="GAA1130703.1"/>
    </source>
</evidence>
<keyword evidence="1" id="KW-0678">Repressor</keyword>
<dbReference type="PRINTS" id="PR00040">
    <property type="entry name" value="HTHMERR"/>
</dbReference>
<feature type="domain" description="HTH merR-type" evidence="7">
    <location>
        <begin position="16"/>
        <end position="85"/>
    </location>
</feature>
<sequence length="260" mass="27440">MTATHPHSTEPEAPQGLRVGQVAEAASVNRETLRYYERRGLLAEPGRSPGGHRLYPSEAVTVLRVIKAAQRLGFTLDEVADLLEIGRHRHGSRPDAGLQAQAKVKLAEIEDRIADLRTIRDNLQTALDAGCDDLTVCANTDCCPLPLRPDHHPTHHRQEPLVALRDRHLVGAGAAACAVCCAAPVLGILGIAGAGAAATVATFAFAGAVFALVVGIAVLAGVVLRRRARNPAHASRAACSTARSEPVGIDLTTGPPHRQH</sequence>
<dbReference type="PROSITE" id="PS00552">
    <property type="entry name" value="HTH_MERR_1"/>
    <property type="match status" value="1"/>
</dbReference>
<evidence type="ECO:0000256" key="5">
    <source>
        <dbReference type="SAM" id="Coils"/>
    </source>
</evidence>
<feature type="transmembrane region" description="Helical" evidence="6">
    <location>
        <begin position="169"/>
        <end position="194"/>
    </location>
</feature>
<evidence type="ECO:0000256" key="2">
    <source>
        <dbReference type="ARBA" id="ARBA00023015"/>
    </source>
</evidence>
<dbReference type="SMART" id="SM00422">
    <property type="entry name" value="HTH_MERR"/>
    <property type="match status" value="1"/>
</dbReference>
<evidence type="ECO:0000256" key="6">
    <source>
        <dbReference type="SAM" id="Phobius"/>
    </source>
</evidence>
<dbReference type="Pfam" id="PF13411">
    <property type="entry name" value="MerR_1"/>
    <property type="match status" value="1"/>
</dbReference>
<dbReference type="PANTHER" id="PTHR30204">
    <property type="entry name" value="REDOX-CYCLING DRUG-SENSING TRANSCRIPTIONAL ACTIVATOR SOXR"/>
    <property type="match status" value="1"/>
</dbReference>
<keyword evidence="6" id="KW-0812">Transmembrane</keyword>
<dbReference type="PROSITE" id="PS50937">
    <property type="entry name" value="HTH_MERR_2"/>
    <property type="match status" value="1"/>
</dbReference>
<name>A0ABN1U9H7_9ACTN</name>
<gene>
    <name evidence="8" type="ORF">GCM10009606_08430</name>
</gene>
<evidence type="ECO:0000256" key="4">
    <source>
        <dbReference type="ARBA" id="ARBA00023163"/>
    </source>
</evidence>
<accession>A0ABN1U9H7</accession>
<dbReference type="Gene3D" id="1.10.1660.10">
    <property type="match status" value="1"/>
</dbReference>
<comment type="caution">
    <text evidence="8">The sequence shown here is derived from an EMBL/GenBank/DDBJ whole genome shotgun (WGS) entry which is preliminary data.</text>
</comment>
<dbReference type="InterPro" id="IPR009061">
    <property type="entry name" value="DNA-bd_dom_put_sf"/>
</dbReference>
<reference evidence="8 9" key="1">
    <citation type="journal article" date="2019" name="Int. J. Syst. Evol. Microbiol.">
        <title>The Global Catalogue of Microorganisms (GCM) 10K type strain sequencing project: providing services to taxonomists for standard genome sequencing and annotation.</title>
        <authorList>
            <consortium name="The Broad Institute Genomics Platform"/>
            <consortium name="The Broad Institute Genome Sequencing Center for Infectious Disease"/>
            <person name="Wu L."/>
            <person name="Ma J."/>
        </authorList>
    </citation>
    <scope>NUCLEOTIDE SEQUENCE [LARGE SCALE GENOMIC DNA]</scope>
    <source>
        <strain evidence="8 9">JCM 11813</strain>
    </source>
</reference>
<dbReference type="PANTHER" id="PTHR30204:SF69">
    <property type="entry name" value="MERR-FAMILY TRANSCRIPTIONAL REGULATOR"/>
    <property type="match status" value="1"/>
</dbReference>
<feature type="transmembrane region" description="Helical" evidence="6">
    <location>
        <begin position="200"/>
        <end position="224"/>
    </location>
</feature>
<dbReference type="SUPFAM" id="SSF46955">
    <property type="entry name" value="Putative DNA-binding domain"/>
    <property type="match status" value="1"/>
</dbReference>
<dbReference type="Proteomes" id="UP001499979">
    <property type="component" value="Unassembled WGS sequence"/>
</dbReference>
<keyword evidence="3" id="KW-0238">DNA-binding</keyword>
<protein>
    <recommendedName>
        <fullName evidence="7">HTH merR-type domain-containing protein</fullName>
    </recommendedName>
</protein>
<organism evidence="8 9">
    <name type="scientific">Nocardioides aquiterrae</name>
    <dbReference type="NCBI Taxonomy" id="203799"/>
    <lineage>
        <taxon>Bacteria</taxon>
        <taxon>Bacillati</taxon>
        <taxon>Actinomycetota</taxon>
        <taxon>Actinomycetes</taxon>
        <taxon>Propionibacteriales</taxon>
        <taxon>Nocardioidaceae</taxon>
        <taxon>Nocardioides</taxon>
    </lineage>
</organism>
<feature type="coiled-coil region" evidence="5">
    <location>
        <begin position="99"/>
        <end position="126"/>
    </location>
</feature>
<dbReference type="InterPro" id="IPR047057">
    <property type="entry name" value="MerR_fam"/>
</dbReference>
<evidence type="ECO:0000259" key="7">
    <source>
        <dbReference type="PROSITE" id="PS50937"/>
    </source>
</evidence>
<dbReference type="EMBL" id="BAAAJE010000002">
    <property type="protein sequence ID" value="GAA1130703.1"/>
    <property type="molecule type" value="Genomic_DNA"/>
</dbReference>
<evidence type="ECO:0000256" key="3">
    <source>
        <dbReference type="ARBA" id="ARBA00023125"/>
    </source>
</evidence>
<keyword evidence="5" id="KW-0175">Coiled coil</keyword>
<keyword evidence="6" id="KW-0472">Membrane</keyword>
<evidence type="ECO:0000313" key="9">
    <source>
        <dbReference type="Proteomes" id="UP001499979"/>
    </source>
</evidence>
<keyword evidence="2" id="KW-0805">Transcription regulation</keyword>